<evidence type="ECO:0000313" key="10">
    <source>
        <dbReference type="Proteomes" id="UP000178323"/>
    </source>
</evidence>
<dbReference type="InterPro" id="IPR000851">
    <property type="entry name" value="Ribosomal_uS5"/>
</dbReference>
<dbReference type="InterPro" id="IPR014721">
    <property type="entry name" value="Ribsml_uS5_D2-typ_fold_subgr"/>
</dbReference>
<keyword evidence="2 6" id="KW-0689">Ribosomal protein</keyword>
<dbReference type="InterPro" id="IPR018192">
    <property type="entry name" value="Ribosomal_uS5_N_CS"/>
</dbReference>
<dbReference type="SUPFAM" id="SSF54768">
    <property type="entry name" value="dsRNA-binding domain-like"/>
    <property type="match status" value="1"/>
</dbReference>
<dbReference type="GO" id="GO:0003723">
    <property type="term" value="F:RNA binding"/>
    <property type="evidence" value="ECO:0007669"/>
    <property type="project" value="InterPro"/>
</dbReference>
<comment type="similarity">
    <text evidence="1 7">Belongs to the universal ribosomal protein uS5 family.</text>
</comment>
<dbReference type="GO" id="GO:1990904">
    <property type="term" value="C:ribonucleoprotein complex"/>
    <property type="evidence" value="ECO:0007669"/>
    <property type="project" value="UniProtKB-UniRule"/>
</dbReference>
<dbReference type="EMBL" id="MFFS01000066">
    <property type="protein sequence ID" value="OGF21262.1"/>
    <property type="molecule type" value="Genomic_DNA"/>
</dbReference>
<evidence type="ECO:0000256" key="4">
    <source>
        <dbReference type="ARBA" id="ARBA00035255"/>
    </source>
</evidence>
<dbReference type="PANTHER" id="PTHR48277:SF1">
    <property type="entry name" value="MITOCHONDRIAL RIBOSOMAL PROTEIN S5"/>
    <property type="match status" value="1"/>
</dbReference>
<dbReference type="STRING" id="1797985.A2Y83_04360"/>
<accession>A0A1F5S3W5</accession>
<dbReference type="InterPro" id="IPR013810">
    <property type="entry name" value="Ribosomal_uS5_N"/>
</dbReference>
<dbReference type="Pfam" id="PF00333">
    <property type="entry name" value="Ribosomal_S5"/>
    <property type="match status" value="1"/>
</dbReference>
<protein>
    <recommendedName>
        <fullName evidence="4">Small ribosomal subunit protein uS5</fullName>
    </recommendedName>
    <alternativeName>
        <fullName evidence="5">30S ribosomal protein S5</fullName>
    </alternativeName>
</protein>
<dbReference type="PROSITE" id="PS00585">
    <property type="entry name" value="RIBOSOMAL_S5"/>
    <property type="match status" value="1"/>
</dbReference>
<dbReference type="GO" id="GO:0006412">
    <property type="term" value="P:translation"/>
    <property type="evidence" value="ECO:0007669"/>
    <property type="project" value="InterPro"/>
</dbReference>
<organism evidence="9 10">
    <name type="scientific">Candidatus Falkowbacteria bacterium RBG_13_39_14</name>
    <dbReference type="NCBI Taxonomy" id="1797985"/>
    <lineage>
        <taxon>Bacteria</taxon>
        <taxon>Candidatus Falkowiibacteriota</taxon>
    </lineage>
</organism>
<dbReference type="GO" id="GO:0005737">
    <property type="term" value="C:cytoplasm"/>
    <property type="evidence" value="ECO:0007669"/>
    <property type="project" value="UniProtKB-ARBA"/>
</dbReference>
<gene>
    <name evidence="9" type="ORF">A2Y83_04360</name>
</gene>
<evidence type="ECO:0000256" key="5">
    <source>
        <dbReference type="ARBA" id="ARBA00035519"/>
    </source>
</evidence>
<comment type="caution">
    <text evidence="9">The sequence shown here is derived from an EMBL/GenBank/DDBJ whole genome shotgun (WGS) entry which is preliminary data.</text>
</comment>
<dbReference type="Gene3D" id="3.30.230.10">
    <property type="match status" value="1"/>
</dbReference>
<evidence type="ECO:0000256" key="7">
    <source>
        <dbReference type="RuleBase" id="RU003823"/>
    </source>
</evidence>
<dbReference type="GO" id="GO:0005840">
    <property type="term" value="C:ribosome"/>
    <property type="evidence" value="ECO:0007669"/>
    <property type="project" value="UniProtKB-KW"/>
</dbReference>
<dbReference type="Gene3D" id="3.30.160.20">
    <property type="match status" value="1"/>
</dbReference>
<dbReference type="GO" id="GO:0003735">
    <property type="term" value="F:structural constituent of ribosome"/>
    <property type="evidence" value="ECO:0007669"/>
    <property type="project" value="UniProtKB-UniRule"/>
</dbReference>
<keyword evidence="3 6" id="KW-0687">Ribonucleoprotein</keyword>
<feature type="domain" description="S5 DRBM" evidence="8">
    <location>
        <begin position="1"/>
        <end position="60"/>
    </location>
</feature>
<reference evidence="9 10" key="1">
    <citation type="journal article" date="2016" name="Nat. Commun.">
        <title>Thousands of microbial genomes shed light on interconnected biogeochemical processes in an aquifer system.</title>
        <authorList>
            <person name="Anantharaman K."/>
            <person name="Brown C.T."/>
            <person name="Hug L.A."/>
            <person name="Sharon I."/>
            <person name="Castelle C.J."/>
            <person name="Probst A.J."/>
            <person name="Thomas B.C."/>
            <person name="Singh A."/>
            <person name="Wilkins M.J."/>
            <person name="Karaoz U."/>
            <person name="Brodie E.L."/>
            <person name="Williams K.H."/>
            <person name="Hubbard S.S."/>
            <person name="Banfield J.F."/>
        </authorList>
    </citation>
    <scope>NUCLEOTIDE SEQUENCE [LARGE SCALE GENOMIC DNA]</scope>
</reference>
<dbReference type="InterPro" id="IPR005324">
    <property type="entry name" value="Ribosomal_uS5_C"/>
</dbReference>
<dbReference type="InterPro" id="IPR020568">
    <property type="entry name" value="Ribosomal_Su5_D2-typ_SF"/>
</dbReference>
<dbReference type="Proteomes" id="UP000178323">
    <property type="component" value="Unassembled WGS sequence"/>
</dbReference>
<evidence type="ECO:0000259" key="8">
    <source>
        <dbReference type="PROSITE" id="PS50881"/>
    </source>
</evidence>
<dbReference type="PANTHER" id="PTHR48277">
    <property type="entry name" value="MITOCHONDRIAL RIBOSOMAL PROTEIN S5"/>
    <property type="match status" value="1"/>
</dbReference>
<dbReference type="FunFam" id="3.30.230.10:FF:000002">
    <property type="entry name" value="30S ribosomal protein S5"/>
    <property type="match status" value="1"/>
</dbReference>
<dbReference type="AlphaFoldDB" id="A0A1F5S3W5"/>
<evidence type="ECO:0000256" key="1">
    <source>
        <dbReference type="ARBA" id="ARBA00008945"/>
    </source>
</evidence>
<proteinExistence type="inferred from homology"/>
<evidence type="ECO:0000256" key="2">
    <source>
        <dbReference type="ARBA" id="ARBA00022980"/>
    </source>
</evidence>
<evidence type="ECO:0000313" key="9">
    <source>
        <dbReference type="EMBL" id="OGF21262.1"/>
    </source>
</evidence>
<dbReference type="Pfam" id="PF03719">
    <property type="entry name" value="Ribosomal_S5_C"/>
    <property type="match status" value="1"/>
</dbReference>
<dbReference type="SUPFAM" id="SSF54211">
    <property type="entry name" value="Ribosomal protein S5 domain 2-like"/>
    <property type="match status" value="1"/>
</dbReference>
<name>A0A1F5S3W5_9BACT</name>
<evidence type="ECO:0000256" key="6">
    <source>
        <dbReference type="PROSITE-ProRule" id="PRU00268"/>
    </source>
</evidence>
<sequence>MVDLARVTRVMAGGKRMKFRACIVIGDRKGSVGFGIAKGLDVSAAITKATNRAKKKMIKIKQKNETIPFEIRVKFKAAKVMLKPAPRGTGVKAGGAVRIILELSGIQNVVAKILGASNKINNVQATMLALERLTNFHK</sequence>
<dbReference type="PROSITE" id="PS50881">
    <property type="entry name" value="S5_DSRBD"/>
    <property type="match status" value="1"/>
</dbReference>
<evidence type="ECO:0000256" key="3">
    <source>
        <dbReference type="ARBA" id="ARBA00023274"/>
    </source>
</evidence>